<dbReference type="Pfam" id="PF00753">
    <property type="entry name" value="Lactamase_B"/>
    <property type="match status" value="1"/>
</dbReference>
<organism evidence="3 4">
    <name type="scientific">Halorientalis persicus</name>
    <dbReference type="NCBI Taxonomy" id="1367881"/>
    <lineage>
        <taxon>Archaea</taxon>
        <taxon>Methanobacteriati</taxon>
        <taxon>Methanobacteriota</taxon>
        <taxon>Stenosarchaea group</taxon>
        <taxon>Halobacteria</taxon>
        <taxon>Halobacteriales</taxon>
        <taxon>Haloarculaceae</taxon>
        <taxon>Halorientalis</taxon>
    </lineage>
</organism>
<reference evidence="4" key="1">
    <citation type="submission" date="2016-10" db="EMBL/GenBank/DDBJ databases">
        <authorList>
            <person name="Varghese N."/>
            <person name="Submissions S."/>
        </authorList>
    </citation>
    <scope>NUCLEOTIDE SEQUENCE [LARGE SCALE GENOMIC DNA]</scope>
    <source>
        <strain evidence="4">IBRC-M 10043</strain>
    </source>
</reference>
<evidence type="ECO:0000313" key="4">
    <source>
        <dbReference type="Proteomes" id="UP000198775"/>
    </source>
</evidence>
<gene>
    <name evidence="3" type="ORF">SAMN05216388_1002326</name>
</gene>
<dbReference type="Pfam" id="PF23957">
    <property type="entry name" value="DUF7286"/>
    <property type="match status" value="1"/>
</dbReference>
<evidence type="ECO:0000259" key="2">
    <source>
        <dbReference type="Pfam" id="PF00753"/>
    </source>
</evidence>
<dbReference type="GO" id="GO:0016787">
    <property type="term" value="F:hydrolase activity"/>
    <property type="evidence" value="ECO:0007669"/>
    <property type="project" value="UniProtKB-KW"/>
</dbReference>
<dbReference type="PANTHER" id="PTHR30619:SF1">
    <property type="entry name" value="RECOMBINATION PROTEIN 2"/>
    <property type="match status" value="1"/>
</dbReference>
<dbReference type="InterPro" id="IPR055710">
    <property type="entry name" value="DUF7286"/>
</dbReference>
<evidence type="ECO:0000256" key="1">
    <source>
        <dbReference type="SAM" id="MobiDB-lite"/>
    </source>
</evidence>
<dbReference type="AlphaFoldDB" id="A0A1H8FM88"/>
<protein>
    <submittedName>
        <fullName evidence="3">Metal-dependent hydrolase, beta-lactamase superfamily II</fullName>
    </submittedName>
</protein>
<feature type="domain" description="Metallo-beta-lactamase" evidence="2">
    <location>
        <begin position="225"/>
        <end position="433"/>
    </location>
</feature>
<keyword evidence="3" id="KW-0378">Hydrolase</keyword>
<dbReference type="InterPro" id="IPR052159">
    <property type="entry name" value="Competence_DNA_uptake"/>
</dbReference>
<evidence type="ECO:0000313" key="3">
    <source>
        <dbReference type="EMBL" id="SEN32832.1"/>
    </source>
</evidence>
<dbReference type="Gene3D" id="3.60.15.10">
    <property type="entry name" value="Ribonuclease Z/Hydroxyacylglutathione hydrolase-like"/>
    <property type="match status" value="1"/>
</dbReference>
<dbReference type="InterPro" id="IPR036866">
    <property type="entry name" value="RibonucZ/Hydroxyglut_hydro"/>
</dbReference>
<sequence>MFLPRPGLPLIPWPTYWYLSVNNLNVQVQGEYARFEVTATSGSPMSSGATSYIRQSQPVSLEINGLQRKVGEVEPIDFRNVTPIVLMTPGGTVQPTGSLGPGDIAGSRPKHSLKECTKTWKYTGADFDPQTDVTASECANIQQADAGGLSAFQAFVPDGHQGTVETVSEYVDDDDDDYGDLCHLSGSAGLALRGGVGTPTATVADDDDDAAGCPDSELSVNFINVGKGTAIFVNGTDGQSMLIDAGSRKHPDKYGQHPSDRVEEVIHDTLDDVGDEPYEVEYLVVTHNHGDHLNFVDKIDGVEFGTVYHQGELQGDGLPNEPDSYDHIETLQEDDGDEIDLGTDSMEVTVHHPVDGLWTQKSGHPCGGGTSSGKLKDCNSIVMSLEWGGTKFAFGSDIRANTKRYLWDGTGPFRGADVVQVAHHGSETSLLDEPIYCRTPGLESAVISNVKEDRKGPDAPVLQALDDAGISTYWTGVHGNVEYVVKDGGDSLWLTPESEDGDARQTAHSADAGSLVGMADGPTHGGALCSGT</sequence>
<proteinExistence type="predicted"/>
<dbReference type="Proteomes" id="UP000198775">
    <property type="component" value="Unassembled WGS sequence"/>
</dbReference>
<dbReference type="InterPro" id="IPR001279">
    <property type="entry name" value="Metallo-B-lactamas"/>
</dbReference>
<accession>A0A1H8FM88</accession>
<feature type="region of interest" description="Disordered" evidence="1">
    <location>
        <begin position="495"/>
        <end position="521"/>
    </location>
</feature>
<dbReference type="SUPFAM" id="SSF56281">
    <property type="entry name" value="Metallo-hydrolase/oxidoreductase"/>
    <property type="match status" value="1"/>
</dbReference>
<name>A0A1H8FM88_9EURY</name>
<dbReference type="EMBL" id="FOCX01000002">
    <property type="protein sequence ID" value="SEN32832.1"/>
    <property type="molecule type" value="Genomic_DNA"/>
</dbReference>
<dbReference type="PANTHER" id="PTHR30619">
    <property type="entry name" value="DNA INTERNALIZATION/COMPETENCE PROTEIN COMEC/REC2"/>
    <property type="match status" value="1"/>
</dbReference>
<keyword evidence="4" id="KW-1185">Reference proteome</keyword>